<comment type="pathway">
    <text evidence="1 6">Carbohydrate biosynthesis; dTDP-L-rhamnose biosynthesis.</text>
</comment>
<evidence type="ECO:0000256" key="2">
    <source>
        <dbReference type="ARBA" id="ARBA00010944"/>
    </source>
</evidence>
<keyword evidence="9" id="KW-1185">Reference proteome</keyword>
<evidence type="ECO:0000259" key="7">
    <source>
        <dbReference type="Pfam" id="PF04321"/>
    </source>
</evidence>
<evidence type="ECO:0000256" key="4">
    <source>
        <dbReference type="ARBA" id="ARBA00017099"/>
    </source>
</evidence>
<proteinExistence type="inferred from homology"/>
<dbReference type="PANTHER" id="PTHR10491">
    <property type="entry name" value="DTDP-4-DEHYDRORHAMNOSE REDUCTASE"/>
    <property type="match status" value="1"/>
</dbReference>
<dbReference type="Proteomes" id="UP000255233">
    <property type="component" value="Unassembled WGS sequence"/>
</dbReference>
<dbReference type="InterPro" id="IPR036291">
    <property type="entry name" value="NAD(P)-bd_dom_sf"/>
</dbReference>
<comment type="catalytic activity">
    <reaction evidence="5">
        <text>dTDP-beta-L-rhamnose + NADP(+) = dTDP-4-dehydro-beta-L-rhamnose + NADPH + H(+)</text>
        <dbReference type="Rhea" id="RHEA:21796"/>
        <dbReference type="ChEBI" id="CHEBI:15378"/>
        <dbReference type="ChEBI" id="CHEBI:57510"/>
        <dbReference type="ChEBI" id="CHEBI:57783"/>
        <dbReference type="ChEBI" id="CHEBI:58349"/>
        <dbReference type="ChEBI" id="CHEBI:62830"/>
        <dbReference type="EC" id="1.1.1.133"/>
    </reaction>
</comment>
<keyword evidence="6" id="KW-0521">NADP</keyword>
<sequence length="284" mass="32034">MKVLVLGAVGMAGHTIALYFKEQGHDVTAYSMRPFPWCRNIVGDAFDTGAFTAMLRDGEYDLVINCIGLLNQVADNNPSKAVYLNSYLPHLIADTLMPTKARLIQMSTDCVFAGNTGPYIETSLRDGATFYDRTKALGEVVDSRNLTFRNSIVGPDINQGGIGLFNWFMKQEGPIYGYKHAMWTGVTTLTLAKAMERASEEGLSGLFNLVNNESISKYDLLQLFNKYFRDNRIEILPSEELQLDKSLRCTRSADFSFKVPSYEQMVAEMKEWVDRHGELYPFYC</sequence>
<evidence type="ECO:0000256" key="1">
    <source>
        <dbReference type="ARBA" id="ARBA00004781"/>
    </source>
</evidence>
<dbReference type="GO" id="GO:0005829">
    <property type="term" value="C:cytosol"/>
    <property type="evidence" value="ECO:0007669"/>
    <property type="project" value="TreeGrafter"/>
</dbReference>
<evidence type="ECO:0000256" key="6">
    <source>
        <dbReference type="RuleBase" id="RU364082"/>
    </source>
</evidence>
<evidence type="ECO:0000313" key="9">
    <source>
        <dbReference type="Proteomes" id="UP000255233"/>
    </source>
</evidence>
<dbReference type="OrthoDB" id="9803892at2"/>
<protein>
    <recommendedName>
        <fullName evidence="4 6">dTDP-4-dehydrorhamnose reductase</fullName>
        <ecNumber evidence="3 6">1.1.1.133</ecNumber>
    </recommendedName>
</protein>
<dbReference type="GO" id="GO:0019305">
    <property type="term" value="P:dTDP-rhamnose biosynthetic process"/>
    <property type="evidence" value="ECO:0007669"/>
    <property type="project" value="UniProtKB-UniPathway"/>
</dbReference>
<keyword evidence="6 8" id="KW-0560">Oxidoreductase</keyword>
<dbReference type="RefSeq" id="WP_027291358.1">
    <property type="nucleotide sequence ID" value="NZ_CANTWR010000030.1"/>
</dbReference>
<name>A0A379MVR0_9BACT</name>
<evidence type="ECO:0000256" key="3">
    <source>
        <dbReference type="ARBA" id="ARBA00012929"/>
    </source>
</evidence>
<reference evidence="8 9" key="1">
    <citation type="submission" date="2018-06" db="EMBL/GenBank/DDBJ databases">
        <authorList>
            <consortium name="Pathogen Informatics"/>
            <person name="Doyle S."/>
        </authorList>
    </citation>
    <scope>NUCLEOTIDE SEQUENCE [LARGE SCALE GENOMIC DNA]</scope>
    <source>
        <strain evidence="8 9">NCTC11190</strain>
    </source>
</reference>
<accession>A0A379MVR0</accession>
<dbReference type="UniPathway" id="UPA00124"/>
<comment type="function">
    <text evidence="6">Catalyzes the reduction of dTDP-6-deoxy-L-lyxo-4-hexulose to yield dTDP-L-rhamnose.</text>
</comment>
<dbReference type="STRING" id="880526.GCA_000427365_01732"/>
<evidence type="ECO:0000313" key="8">
    <source>
        <dbReference type="EMBL" id="SUE34849.1"/>
    </source>
</evidence>
<dbReference type="AlphaFoldDB" id="A0A379MVR0"/>
<feature type="domain" description="RmlD-like substrate binding" evidence="7">
    <location>
        <begin position="1"/>
        <end position="140"/>
    </location>
</feature>
<comment type="similarity">
    <text evidence="2 6">Belongs to the dTDP-4-dehydrorhamnose reductase family.</text>
</comment>
<dbReference type="PANTHER" id="PTHR10491:SF4">
    <property type="entry name" value="METHIONINE ADENOSYLTRANSFERASE 2 SUBUNIT BETA"/>
    <property type="match status" value="1"/>
</dbReference>
<dbReference type="InterPro" id="IPR005913">
    <property type="entry name" value="dTDP_dehydrorham_reduct"/>
</dbReference>
<dbReference type="SUPFAM" id="SSF51735">
    <property type="entry name" value="NAD(P)-binding Rossmann-fold domains"/>
    <property type="match status" value="1"/>
</dbReference>
<organism evidence="8 9">
    <name type="scientific">Rikenella microfusus</name>
    <dbReference type="NCBI Taxonomy" id="28139"/>
    <lineage>
        <taxon>Bacteria</taxon>
        <taxon>Pseudomonadati</taxon>
        <taxon>Bacteroidota</taxon>
        <taxon>Bacteroidia</taxon>
        <taxon>Bacteroidales</taxon>
        <taxon>Rikenellaceae</taxon>
        <taxon>Rikenella</taxon>
    </lineage>
</organism>
<dbReference type="Gene3D" id="3.40.50.720">
    <property type="entry name" value="NAD(P)-binding Rossmann-like Domain"/>
    <property type="match status" value="1"/>
</dbReference>
<gene>
    <name evidence="8" type="primary">strL</name>
    <name evidence="8" type="ORF">NCTC11190_02086</name>
</gene>
<dbReference type="InterPro" id="IPR029903">
    <property type="entry name" value="RmlD-like-bd"/>
</dbReference>
<dbReference type="Pfam" id="PF04321">
    <property type="entry name" value="RmlD_sub_bind"/>
    <property type="match status" value="1"/>
</dbReference>
<dbReference type="GO" id="GO:0008831">
    <property type="term" value="F:dTDP-4-dehydrorhamnose reductase activity"/>
    <property type="evidence" value="ECO:0007669"/>
    <property type="project" value="UniProtKB-EC"/>
</dbReference>
<evidence type="ECO:0000256" key="5">
    <source>
        <dbReference type="ARBA" id="ARBA00048200"/>
    </source>
</evidence>
<dbReference type="EC" id="1.1.1.133" evidence="3 6"/>
<dbReference type="EMBL" id="UGVL01000001">
    <property type="protein sequence ID" value="SUE34849.1"/>
    <property type="molecule type" value="Genomic_DNA"/>
</dbReference>